<dbReference type="RefSeq" id="XP_033574708.1">
    <property type="nucleotide sequence ID" value="XM_033720375.1"/>
</dbReference>
<evidence type="ECO:0000256" key="2">
    <source>
        <dbReference type="ARBA" id="ARBA00005641"/>
    </source>
</evidence>
<dbReference type="Gene3D" id="3.20.20.80">
    <property type="entry name" value="Glycosidases"/>
    <property type="match status" value="1"/>
</dbReference>
<dbReference type="EMBL" id="MU003704">
    <property type="protein sequence ID" value="KAF2807744.1"/>
    <property type="molecule type" value="Genomic_DNA"/>
</dbReference>
<evidence type="ECO:0000256" key="10">
    <source>
        <dbReference type="ARBA" id="ARBA00023326"/>
    </source>
</evidence>
<dbReference type="InterPro" id="IPR001547">
    <property type="entry name" value="Glyco_hydro_5"/>
</dbReference>
<dbReference type="Pfam" id="PF00150">
    <property type="entry name" value="Cellulase"/>
    <property type="match status" value="1"/>
</dbReference>
<evidence type="ECO:0000256" key="14">
    <source>
        <dbReference type="ARBA" id="ARBA00041472"/>
    </source>
</evidence>
<evidence type="ECO:0000256" key="11">
    <source>
        <dbReference type="ARBA" id="ARBA00036633"/>
    </source>
</evidence>
<dbReference type="InterPro" id="IPR017853">
    <property type="entry name" value="GH"/>
</dbReference>
<reference evidence="21" key="2">
    <citation type="submission" date="2020-04" db="EMBL/GenBank/DDBJ databases">
        <authorList>
            <consortium name="NCBI Genome Project"/>
        </authorList>
    </citation>
    <scope>NUCLEOTIDE SEQUENCE</scope>
    <source>
        <strain evidence="21">CBS 304.34</strain>
    </source>
</reference>
<keyword evidence="8 17" id="KW-0326">Glycosidase</keyword>
<dbReference type="GO" id="GO:0004338">
    <property type="term" value="F:glucan exo-1,3-beta-glucosidase activity"/>
    <property type="evidence" value="ECO:0007669"/>
    <property type="project" value="TreeGrafter"/>
</dbReference>
<dbReference type="GeneID" id="54461268"/>
<keyword evidence="3" id="KW-0964">Secreted</keyword>
<keyword evidence="9" id="KW-0961">Cell wall biogenesis/degradation</keyword>
<evidence type="ECO:0000313" key="20">
    <source>
        <dbReference type="Proteomes" id="UP000504636"/>
    </source>
</evidence>
<dbReference type="EC" id="3.2.1.75" evidence="13"/>
<name>A0A6A6YIC4_9PEZI</name>
<feature type="domain" description="Glycoside hydrolase family 5" evidence="18">
    <location>
        <begin position="4"/>
        <end position="267"/>
    </location>
</feature>
<evidence type="ECO:0000256" key="8">
    <source>
        <dbReference type="ARBA" id="ARBA00023295"/>
    </source>
</evidence>
<comment type="similarity">
    <text evidence="2 17">Belongs to the glycosyl hydrolase 5 (cellulase A) family.</text>
</comment>
<keyword evidence="20" id="KW-1185">Reference proteome</keyword>
<evidence type="ECO:0000256" key="12">
    <source>
        <dbReference type="ARBA" id="ARBA00037628"/>
    </source>
</evidence>
<evidence type="ECO:0000256" key="16">
    <source>
        <dbReference type="ARBA" id="ARBA00043257"/>
    </source>
</evidence>
<evidence type="ECO:0000313" key="19">
    <source>
        <dbReference type="EMBL" id="KAF2807744.1"/>
    </source>
</evidence>
<gene>
    <name evidence="19 21" type="ORF">BDZ99DRAFT_464657</name>
</gene>
<dbReference type="SUPFAM" id="SSF51445">
    <property type="entry name" value="(Trans)glycosidases"/>
    <property type="match status" value="1"/>
</dbReference>
<comment type="function">
    <text evidence="12">Beta-glucanases participate in the metabolism of beta-glucan, the main structural component of the cell wall. Acts on lutean, pustulan and 1,6-oligo-beta-D-glucosides.</text>
</comment>
<dbReference type="InterPro" id="IPR050386">
    <property type="entry name" value="Glycosyl_hydrolase_5"/>
</dbReference>
<evidence type="ECO:0000256" key="5">
    <source>
        <dbReference type="ARBA" id="ARBA00022801"/>
    </source>
</evidence>
<organism evidence="19">
    <name type="scientific">Mytilinidion resinicola</name>
    <dbReference type="NCBI Taxonomy" id="574789"/>
    <lineage>
        <taxon>Eukaryota</taxon>
        <taxon>Fungi</taxon>
        <taxon>Dikarya</taxon>
        <taxon>Ascomycota</taxon>
        <taxon>Pezizomycotina</taxon>
        <taxon>Dothideomycetes</taxon>
        <taxon>Pleosporomycetidae</taxon>
        <taxon>Mytilinidiales</taxon>
        <taxon>Mytilinidiaceae</taxon>
        <taxon>Mytilinidion</taxon>
    </lineage>
</organism>
<keyword evidence="6" id="KW-0325">Glycoprotein</keyword>
<proteinExistence type="inferred from homology"/>
<protein>
    <recommendedName>
        <fullName evidence="13">glucan endo-1,6-beta-glucosidase</fullName>
        <ecNumber evidence="13">3.2.1.75</ecNumber>
    </recommendedName>
    <alternativeName>
        <fullName evidence="15">Beta-1,6-glucanase B</fullName>
    </alternativeName>
    <alternativeName>
        <fullName evidence="14">Endo-1,6-beta-D-glucanase B</fullName>
    </alternativeName>
    <alternativeName>
        <fullName evidence="16">Endo-1,6-beta-glucanase B</fullName>
    </alternativeName>
</protein>
<evidence type="ECO:0000256" key="9">
    <source>
        <dbReference type="ARBA" id="ARBA00023316"/>
    </source>
</evidence>
<evidence type="ECO:0000313" key="21">
    <source>
        <dbReference type="RefSeq" id="XP_033574708.1"/>
    </source>
</evidence>
<dbReference type="GO" id="GO:0071555">
    <property type="term" value="P:cell wall organization"/>
    <property type="evidence" value="ECO:0007669"/>
    <property type="project" value="UniProtKB-KW"/>
</dbReference>
<evidence type="ECO:0000256" key="13">
    <source>
        <dbReference type="ARBA" id="ARBA00038935"/>
    </source>
</evidence>
<keyword evidence="10" id="KW-0624">Polysaccharide degradation</keyword>
<dbReference type="PANTHER" id="PTHR31297:SF39">
    <property type="entry name" value="GLUCAN ENDO-1,6-BETA-GLUCOSIDASE B"/>
    <property type="match status" value="1"/>
</dbReference>
<reference evidence="21" key="3">
    <citation type="submission" date="2025-04" db="UniProtKB">
        <authorList>
            <consortium name="RefSeq"/>
        </authorList>
    </citation>
    <scope>IDENTIFICATION</scope>
    <source>
        <strain evidence="21">CBS 304.34</strain>
    </source>
</reference>
<keyword evidence="7" id="KW-0119">Carbohydrate metabolism</keyword>
<evidence type="ECO:0000256" key="3">
    <source>
        <dbReference type="ARBA" id="ARBA00022525"/>
    </source>
</evidence>
<comment type="subcellular location">
    <subcellularLocation>
        <location evidence="1">Secreted</location>
    </subcellularLocation>
</comment>
<evidence type="ECO:0000256" key="6">
    <source>
        <dbReference type="ARBA" id="ARBA00023180"/>
    </source>
</evidence>
<evidence type="ECO:0000256" key="17">
    <source>
        <dbReference type="RuleBase" id="RU361153"/>
    </source>
</evidence>
<dbReference type="AlphaFoldDB" id="A0A6A6YIC4"/>
<evidence type="ECO:0000259" key="18">
    <source>
        <dbReference type="Pfam" id="PF00150"/>
    </source>
</evidence>
<dbReference type="Proteomes" id="UP000504636">
    <property type="component" value="Unplaced"/>
</dbReference>
<accession>A0A6A6YIC4</accession>
<dbReference type="OrthoDB" id="1887033at2759"/>
<reference evidence="19 21" key="1">
    <citation type="journal article" date="2020" name="Stud. Mycol.">
        <title>101 Dothideomycetes genomes: a test case for predicting lifestyles and emergence of pathogens.</title>
        <authorList>
            <person name="Haridas S."/>
            <person name="Albert R."/>
            <person name="Binder M."/>
            <person name="Bloem J."/>
            <person name="Labutti K."/>
            <person name="Salamov A."/>
            <person name="Andreopoulos B."/>
            <person name="Baker S."/>
            <person name="Barry K."/>
            <person name="Bills G."/>
            <person name="Bluhm B."/>
            <person name="Cannon C."/>
            <person name="Castanera R."/>
            <person name="Culley D."/>
            <person name="Daum C."/>
            <person name="Ezra D."/>
            <person name="Gonzalez J."/>
            <person name="Henrissat B."/>
            <person name="Kuo A."/>
            <person name="Liang C."/>
            <person name="Lipzen A."/>
            <person name="Lutzoni F."/>
            <person name="Magnuson J."/>
            <person name="Mondo S."/>
            <person name="Nolan M."/>
            <person name="Ohm R."/>
            <person name="Pangilinan J."/>
            <person name="Park H.-J."/>
            <person name="Ramirez L."/>
            <person name="Alfaro M."/>
            <person name="Sun H."/>
            <person name="Tritt A."/>
            <person name="Yoshinaga Y."/>
            <person name="Zwiers L.-H."/>
            <person name="Turgeon B."/>
            <person name="Goodwin S."/>
            <person name="Spatafora J."/>
            <person name="Crous P."/>
            <person name="Grigoriev I."/>
        </authorList>
    </citation>
    <scope>NUCLEOTIDE SEQUENCE</scope>
    <source>
        <strain evidence="19 21">CBS 304.34</strain>
    </source>
</reference>
<evidence type="ECO:0000256" key="4">
    <source>
        <dbReference type="ARBA" id="ARBA00022729"/>
    </source>
</evidence>
<evidence type="ECO:0000256" key="15">
    <source>
        <dbReference type="ARBA" id="ARBA00042025"/>
    </source>
</evidence>
<evidence type="ECO:0000256" key="1">
    <source>
        <dbReference type="ARBA" id="ARBA00004613"/>
    </source>
</evidence>
<sequence>MVKYGLNTVRIPLGYWIDESLVYSDSEHFPQGGLAYLDKVVGWAAAKGIYVILDLHAAPGAQVAQQPFTGQYASTPGFYQDYQYDRAYQFLQFITNRVHTNSAYSTVGMLEVLNEPISGQSSLINTYYPTALSKIREIESGLGITDNNKKLHVQFMNKLWGSGDPKSGLKDLTNTAFDNHRYLKWDTSVQVSQAGYIAASCADKVASDGDTPLIVGEWSISPADSVEESSAFEVSSGANSNFYTKWWAAQVIAYEKQQGWVFWAWKSQLGDYRWSYKDAVENGIIPKDPGQAYNQGVC</sequence>
<evidence type="ECO:0000256" key="7">
    <source>
        <dbReference type="ARBA" id="ARBA00023277"/>
    </source>
</evidence>
<dbReference type="GO" id="GO:0009986">
    <property type="term" value="C:cell surface"/>
    <property type="evidence" value="ECO:0007669"/>
    <property type="project" value="TreeGrafter"/>
</dbReference>
<keyword evidence="4" id="KW-0732">Signal</keyword>
<dbReference type="GO" id="GO:0046557">
    <property type="term" value="F:glucan endo-1,6-beta-glucosidase activity"/>
    <property type="evidence" value="ECO:0007669"/>
    <property type="project" value="UniProtKB-EC"/>
</dbReference>
<dbReference type="GO" id="GO:0009251">
    <property type="term" value="P:glucan catabolic process"/>
    <property type="evidence" value="ECO:0007669"/>
    <property type="project" value="TreeGrafter"/>
</dbReference>
<dbReference type="PANTHER" id="PTHR31297">
    <property type="entry name" value="GLUCAN ENDO-1,6-BETA-GLUCOSIDASE B"/>
    <property type="match status" value="1"/>
</dbReference>
<keyword evidence="5 17" id="KW-0378">Hydrolase</keyword>
<dbReference type="GO" id="GO:0005576">
    <property type="term" value="C:extracellular region"/>
    <property type="evidence" value="ECO:0007669"/>
    <property type="project" value="UniProtKB-SubCell"/>
</dbReference>
<comment type="catalytic activity">
    <reaction evidence="11">
        <text>Random hydrolysis of (1-&gt;6)-linkages in (1-&gt;6)-beta-D-glucans.</text>
        <dbReference type="EC" id="3.2.1.75"/>
    </reaction>
</comment>